<keyword evidence="3 5" id="KW-0687">Ribonucleoprotein</keyword>
<evidence type="ECO:0000313" key="7">
    <source>
        <dbReference type="Proteomes" id="UP001370348"/>
    </source>
</evidence>
<gene>
    <name evidence="5 6" type="primary">rpmC</name>
    <name evidence="6" type="ORF">LZC94_06480</name>
</gene>
<dbReference type="Proteomes" id="UP001370348">
    <property type="component" value="Chromosome"/>
</dbReference>
<dbReference type="HAMAP" id="MF_00374">
    <property type="entry name" value="Ribosomal_uL29"/>
    <property type="match status" value="1"/>
</dbReference>
<evidence type="ECO:0000313" key="6">
    <source>
        <dbReference type="EMBL" id="WXB20354.1"/>
    </source>
</evidence>
<evidence type="ECO:0000256" key="1">
    <source>
        <dbReference type="ARBA" id="ARBA00009254"/>
    </source>
</evidence>
<accession>A0ABZ2MCU4</accession>
<evidence type="ECO:0000256" key="2">
    <source>
        <dbReference type="ARBA" id="ARBA00022980"/>
    </source>
</evidence>
<organism evidence="6 7">
    <name type="scientific">Pendulispora albinea</name>
    <dbReference type="NCBI Taxonomy" id="2741071"/>
    <lineage>
        <taxon>Bacteria</taxon>
        <taxon>Pseudomonadati</taxon>
        <taxon>Myxococcota</taxon>
        <taxon>Myxococcia</taxon>
        <taxon>Myxococcales</taxon>
        <taxon>Sorangiineae</taxon>
        <taxon>Pendulisporaceae</taxon>
        <taxon>Pendulispora</taxon>
    </lineage>
</organism>
<dbReference type="InterPro" id="IPR001854">
    <property type="entry name" value="Ribosomal_uL29"/>
</dbReference>
<name>A0ABZ2MCU4_9BACT</name>
<proteinExistence type="inferred from homology"/>
<keyword evidence="7" id="KW-1185">Reference proteome</keyword>
<evidence type="ECO:0000256" key="4">
    <source>
        <dbReference type="ARBA" id="ARBA00035204"/>
    </source>
</evidence>
<evidence type="ECO:0000256" key="3">
    <source>
        <dbReference type="ARBA" id="ARBA00023274"/>
    </source>
</evidence>
<dbReference type="Gene3D" id="1.10.287.310">
    <property type="match status" value="1"/>
</dbReference>
<dbReference type="EMBL" id="CP089984">
    <property type="protein sequence ID" value="WXB20354.1"/>
    <property type="molecule type" value="Genomic_DNA"/>
</dbReference>
<keyword evidence="2 5" id="KW-0689">Ribosomal protein</keyword>
<reference evidence="6 7" key="1">
    <citation type="submission" date="2021-12" db="EMBL/GenBank/DDBJ databases">
        <title>Discovery of the Pendulisporaceae a myxobacterial family with distinct sporulation behavior and unique specialized metabolism.</title>
        <authorList>
            <person name="Garcia R."/>
            <person name="Popoff A."/>
            <person name="Bader C.D."/>
            <person name="Loehr J."/>
            <person name="Walesch S."/>
            <person name="Walt C."/>
            <person name="Boldt J."/>
            <person name="Bunk B."/>
            <person name="Haeckl F.J.F.P.J."/>
            <person name="Gunesch A.P."/>
            <person name="Birkelbach J."/>
            <person name="Nuebel U."/>
            <person name="Pietschmann T."/>
            <person name="Bach T."/>
            <person name="Mueller R."/>
        </authorList>
    </citation>
    <scope>NUCLEOTIDE SEQUENCE [LARGE SCALE GENOMIC DNA]</scope>
    <source>
        <strain evidence="6 7">MSr11954</strain>
    </source>
</reference>
<comment type="similarity">
    <text evidence="1 5">Belongs to the universal ribosomal protein uL29 family.</text>
</comment>
<dbReference type="GO" id="GO:0005840">
    <property type="term" value="C:ribosome"/>
    <property type="evidence" value="ECO:0007669"/>
    <property type="project" value="UniProtKB-KW"/>
</dbReference>
<protein>
    <recommendedName>
        <fullName evidence="4 5">Large ribosomal subunit protein uL29</fullName>
    </recommendedName>
</protein>
<dbReference type="CDD" id="cd00427">
    <property type="entry name" value="Ribosomal_L29_HIP"/>
    <property type="match status" value="1"/>
</dbReference>
<dbReference type="InterPro" id="IPR036049">
    <property type="entry name" value="Ribosomal_uL29_sf"/>
</dbReference>
<dbReference type="Pfam" id="PF00831">
    <property type="entry name" value="Ribosomal_L29"/>
    <property type="match status" value="1"/>
</dbReference>
<evidence type="ECO:0000256" key="5">
    <source>
        <dbReference type="HAMAP-Rule" id="MF_00374"/>
    </source>
</evidence>
<dbReference type="NCBIfam" id="TIGR00012">
    <property type="entry name" value="L29"/>
    <property type="match status" value="1"/>
</dbReference>
<sequence>MKAKDLNERSLEDLKELEKSLRSDLFQNRLKNFTNRLDDTSNIRKTRRDLARVLTVLKSRGAAPEAQASTKEG</sequence>
<dbReference type="SUPFAM" id="SSF46561">
    <property type="entry name" value="Ribosomal protein L29 (L29p)"/>
    <property type="match status" value="1"/>
</dbReference>